<dbReference type="NCBIfam" id="NF033516">
    <property type="entry name" value="transpos_IS3"/>
    <property type="match status" value="1"/>
</dbReference>
<dbReference type="AlphaFoldDB" id="X1U8T9"/>
<dbReference type="PANTHER" id="PTHR46889">
    <property type="entry name" value="TRANSPOSASE INSF FOR INSERTION SEQUENCE IS3B-RELATED"/>
    <property type="match status" value="1"/>
</dbReference>
<sequence length="213" mass="24930">MQDLLLSLSFVVNHKRVRRLLRLMGLMAIYPKRNLSKLGLKKYIHPYLLKGLNIDRPNFVWAIDITYIPMKNGFLYLTAIIDIYSRYIVGWGISNTLDAEASLSVMKQAVKEHGKPEIINSDQGSQFTCEVWVKYLNAEDIKISMDGKGRCIDNIFIERFWRSLKYDHVYLNPAKDGQELYQGLKEYFNYYNHELHHQGIGRRIPVELYRPAA</sequence>
<dbReference type="InterPro" id="IPR050900">
    <property type="entry name" value="Transposase_IS3/IS150/IS904"/>
</dbReference>
<dbReference type="EMBL" id="BARW01024091">
    <property type="protein sequence ID" value="GAI88739.1"/>
    <property type="molecule type" value="Genomic_DNA"/>
</dbReference>
<dbReference type="PROSITE" id="PS50994">
    <property type="entry name" value="INTEGRASE"/>
    <property type="match status" value="1"/>
</dbReference>
<proteinExistence type="predicted"/>
<dbReference type="InterPro" id="IPR001584">
    <property type="entry name" value="Integrase_cat-core"/>
</dbReference>
<gene>
    <name evidence="2" type="ORF">S12H4_39795</name>
</gene>
<dbReference type="InterPro" id="IPR036397">
    <property type="entry name" value="RNaseH_sf"/>
</dbReference>
<dbReference type="InterPro" id="IPR048020">
    <property type="entry name" value="Transpos_IS3"/>
</dbReference>
<dbReference type="InterPro" id="IPR012337">
    <property type="entry name" value="RNaseH-like_sf"/>
</dbReference>
<comment type="caution">
    <text evidence="2">The sequence shown here is derived from an EMBL/GenBank/DDBJ whole genome shotgun (WGS) entry which is preliminary data.</text>
</comment>
<dbReference type="Gene3D" id="3.30.420.10">
    <property type="entry name" value="Ribonuclease H-like superfamily/Ribonuclease H"/>
    <property type="match status" value="1"/>
</dbReference>
<name>X1U8T9_9ZZZZ</name>
<dbReference type="SUPFAM" id="SSF53098">
    <property type="entry name" value="Ribonuclease H-like"/>
    <property type="match status" value="1"/>
</dbReference>
<reference evidence="2" key="1">
    <citation type="journal article" date="2014" name="Front. Microbiol.">
        <title>High frequency of phylogenetically diverse reductive dehalogenase-homologous genes in deep subseafloor sedimentary metagenomes.</title>
        <authorList>
            <person name="Kawai M."/>
            <person name="Futagami T."/>
            <person name="Toyoda A."/>
            <person name="Takaki Y."/>
            <person name="Nishi S."/>
            <person name="Hori S."/>
            <person name="Arai W."/>
            <person name="Tsubouchi T."/>
            <person name="Morono Y."/>
            <person name="Uchiyama I."/>
            <person name="Ito T."/>
            <person name="Fujiyama A."/>
            <person name="Inagaki F."/>
            <person name="Takami H."/>
        </authorList>
    </citation>
    <scope>NUCLEOTIDE SEQUENCE</scope>
    <source>
        <strain evidence="2">Expedition CK06-06</strain>
    </source>
</reference>
<organism evidence="2">
    <name type="scientific">marine sediment metagenome</name>
    <dbReference type="NCBI Taxonomy" id="412755"/>
    <lineage>
        <taxon>unclassified sequences</taxon>
        <taxon>metagenomes</taxon>
        <taxon>ecological metagenomes</taxon>
    </lineage>
</organism>
<dbReference type="GO" id="GO:0015074">
    <property type="term" value="P:DNA integration"/>
    <property type="evidence" value="ECO:0007669"/>
    <property type="project" value="InterPro"/>
</dbReference>
<evidence type="ECO:0000259" key="1">
    <source>
        <dbReference type="PROSITE" id="PS50994"/>
    </source>
</evidence>
<evidence type="ECO:0000313" key="2">
    <source>
        <dbReference type="EMBL" id="GAI88739.1"/>
    </source>
</evidence>
<dbReference type="Pfam" id="PF00665">
    <property type="entry name" value="rve"/>
    <property type="match status" value="1"/>
</dbReference>
<feature type="domain" description="Integrase catalytic" evidence="1">
    <location>
        <begin position="53"/>
        <end position="213"/>
    </location>
</feature>
<protein>
    <recommendedName>
        <fullName evidence="1">Integrase catalytic domain-containing protein</fullName>
    </recommendedName>
</protein>
<accession>X1U8T9</accession>
<dbReference type="PANTHER" id="PTHR46889:SF4">
    <property type="entry name" value="TRANSPOSASE INSO FOR INSERTION SEQUENCE ELEMENT IS911B-RELATED"/>
    <property type="match status" value="1"/>
</dbReference>
<dbReference type="GO" id="GO:0003676">
    <property type="term" value="F:nucleic acid binding"/>
    <property type="evidence" value="ECO:0007669"/>
    <property type="project" value="InterPro"/>
</dbReference>